<reference evidence="2 3" key="1">
    <citation type="journal article" date="2017" name="Curr. Biol.">
        <title>The Evolution of Venom by Co-option of Single-Copy Genes.</title>
        <authorList>
            <person name="Martinson E.O."/>
            <person name="Mrinalini"/>
            <person name="Kelkar Y.D."/>
            <person name="Chang C.H."/>
            <person name="Werren J.H."/>
        </authorList>
    </citation>
    <scope>NUCLEOTIDE SEQUENCE [LARGE SCALE GENOMIC DNA]</scope>
    <source>
        <strain evidence="2 3">Alberta</strain>
        <tissue evidence="2">Whole body</tissue>
    </source>
</reference>
<dbReference type="AlphaFoldDB" id="A0A232FDS5"/>
<comment type="caution">
    <text evidence="2">The sequence shown here is derived from an EMBL/GenBank/DDBJ whole genome shotgun (WGS) entry which is preliminary data.</text>
</comment>
<feature type="region of interest" description="Disordered" evidence="1">
    <location>
        <begin position="1"/>
        <end position="39"/>
    </location>
</feature>
<sequence length="104" mass="11885">MLPNQQHIQQEDKASQTIEASNAATTKTLNKRKAMPLSKLEKQQENYAKNTRKVKKGASVEIASKLQLQVSSEGKADPPWQEIITRKEKKKENKRKKEITKITL</sequence>
<accession>A0A232FDS5</accession>
<dbReference type="EMBL" id="NNAY01000407">
    <property type="protein sequence ID" value="OXU28609.1"/>
    <property type="molecule type" value="Genomic_DNA"/>
</dbReference>
<evidence type="ECO:0000313" key="2">
    <source>
        <dbReference type="EMBL" id="OXU28609.1"/>
    </source>
</evidence>
<keyword evidence="3" id="KW-1185">Reference proteome</keyword>
<name>A0A232FDS5_9HYME</name>
<feature type="compositionally biased region" description="Polar residues" evidence="1">
    <location>
        <begin position="15"/>
        <end position="28"/>
    </location>
</feature>
<protein>
    <submittedName>
        <fullName evidence="2">Uncharacterized protein</fullName>
    </submittedName>
</protein>
<dbReference type="Proteomes" id="UP000215335">
    <property type="component" value="Unassembled WGS sequence"/>
</dbReference>
<evidence type="ECO:0000313" key="3">
    <source>
        <dbReference type="Proteomes" id="UP000215335"/>
    </source>
</evidence>
<gene>
    <name evidence="2" type="ORF">TSAR_005928</name>
</gene>
<organism evidence="2 3">
    <name type="scientific">Trichomalopsis sarcophagae</name>
    <dbReference type="NCBI Taxonomy" id="543379"/>
    <lineage>
        <taxon>Eukaryota</taxon>
        <taxon>Metazoa</taxon>
        <taxon>Ecdysozoa</taxon>
        <taxon>Arthropoda</taxon>
        <taxon>Hexapoda</taxon>
        <taxon>Insecta</taxon>
        <taxon>Pterygota</taxon>
        <taxon>Neoptera</taxon>
        <taxon>Endopterygota</taxon>
        <taxon>Hymenoptera</taxon>
        <taxon>Apocrita</taxon>
        <taxon>Proctotrupomorpha</taxon>
        <taxon>Chalcidoidea</taxon>
        <taxon>Pteromalidae</taxon>
        <taxon>Pteromalinae</taxon>
        <taxon>Trichomalopsis</taxon>
    </lineage>
</organism>
<evidence type="ECO:0000256" key="1">
    <source>
        <dbReference type="SAM" id="MobiDB-lite"/>
    </source>
</evidence>
<proteinExistence type="predicted"/>